<reference evidence="1" key="1">
    <citation type="submission" date="2017-07" db="EMBL/GenBank/DDBJ databases">
        <authorList>
            <person name="Mikheyev A."/>
            <person name="Grau M."/>
        </authorList>
    </citation>
    <scope>NUCLEOTIDE SEQUENCE</scope>
    <source>
        <tissue evidence="1">Venom_gland</tissue>
    </source>
</reference>
<accession>A0A2D4JCK1</accession>
<evidence type="ECO:0000313" key="1">
    <source>
        <dbReference type="EMBL" id="LAA94222.1"/>
    </source>
</evidence>
<proteinExistence type="predicted"/>
<name>A0A2D4JCK1_MICLE</name>
<reference evidence="1" key="2">
    <citation type="submission" date="2017-11" db="EMBL/GenBank/DDBJ databases">
        <title>Coralsnake Venomics: Analyses of Venom Gland Transcriptomes and Proteomes of Six Brazilian Taxa.</title>
        <authorList>
            <person name="Aird S.D."/>
            <person name="Jorge da Silva N."/>
            <person name="Qiu L."/>
            <person name="Villar-Briones A."/>
            <person name="Aparecida-Saddi V."/>
            <person name="Campos-Telles M.P."/>
            <person name="Grau M."/>
            <person name="Mikheyev A.S."/>
        </authorList>
    </citation>
    <scope>NUCLEOTIDE SEQUENCE</scope>
    <source>
        <tissue evidence="1">Venom_gland</tissue>
    </source>
</reference>
<dbReference type="AlphaFoldDB" id="A0A2D4JCK1"/>
<protein>
    <submittedName>
        <fullName evidence="1">Uncharacterized protein</fullName>
    </submittedName>
</protein>
<sequence length="109" mass="12499">MTILNNGNGQIACLQYFQQLALNSAVISTLLSPPKILEDYIIFDNIYKAEGAEAKQSKNEFRRYNSHKACLKSDFKFKNVTNCISHLLILLVSDFILLWNKRVNADLQF</sequence>
<organism evidence="1">
    <name type="scientific">Micrurus lemniscatus lemniscatus</name>
    <dbReference type="NCBI Taxonomy" id="129467"/>
    <lineage>
        <taxon>Eukaryota</taxon>
        <taxon>Metazoa</taxon>
        <taxon>Chordata</taxon>
        <taxon>Craniata</taxon>
        <taxon>Vertebrata</taxon>
        <taxon>Euteleostomi</taxon>
        <taxon>Lepidosauria</taxon>
        <taxon>Squamata</taxon>
        <taxon>Bifurcata</taxon>
        <taxon>Unidentata</taxon>
        <taxon>Episquamata</taxon>
        <taxon>Toxicofera</taxon>
        <taxon>Serpentes</taxon>
        <taxon>Colubroidea</taxon>
        <taxon>Elapidae</taxon>
        <taxon>Elapinae</taxon>
        <taxon>Micrurus</taxon>
    </lineage>
</organism>
<dbReference type="EMBL" id="IACK01163580">
    <property type="protein sequence ID" value="LAA94222.1"/>
    <property type="molecule type" value="Transcribed_RNA"/>
</dbReference>